<gene>
    <name evidence="10" type="ORF">K432DRAFT_309697</name>
</gene>
<keyword evidence="6" id="KW-0560">Oxidoreductase</keyword>
<name>A0A8E2JAL7_9PEZI</name>
<dbReference type="SUPFAM" id="SSF51905">
    <property type="entry name" value="FAD/NAD(P)-binding domain"/>
    <property type="match status" value="2"/>
</dbReference>
<evidence type="ECO:0000256" key="4">
    <source>
        <dbReference type="ARBA" id="ARBA00022827"/>
    </source>
</evidence>
<keyword evidence="7" id="KW-0503">Monooxygenase</keyword>
<reference evidence="10 11" key="1">
    <citation type="journal article" date="2016" name="Nat. Commun.">
        <title>Ectomycorrhizal ecology is imprinted in the genome of the dominant symbiotic fungus Cenococcum geophilum.</title>
        <authorList>
            <consortium name="DOE Joint Genome Institute"/>
            <person name="Peter M."/>
            <person name="Kohler A."/>
            <person name="Ohm R.A."/>
            <person name="Kuo A."/>
            <person name="Krutzmann J."/>
            <person name="Morin E."/>
            <person name="Arend M."/>
            <person name="Barry K.W."/>
            <person name="Binder M."/>
            <person name="Choi C."/>
            <person name="Clum A."/>
            <person name="Copeland A."/>
            <person name="Grisel N."/>
            <person name="Haridas S."/>
            <person name="Kipfer T."/>
            <person name="LaButti K."/>
            <person name="Lindquist E."/>
            <person name="Lipzen A."/>
            <person name="Maire R."/>
            <person name="Meier B."/>
            <person name="Mihaltcheva S."/>
            <person name="Molinier V."/>
            <person name="Murat C."/>
            <person name="Poggeler S."/>
            <person name="Quandt C.A."/>
            <person name="Sperisen C."/>
            <person name="Tritt A."/>
            <person name="Tisserant E."/>
            <person name="Crous P.W."/>
            <person name="Henrissat B."/>
            <person name="Nehls U."/>
            <person name="Egli S."/>
            <person name="Spatafora J.W."/>
            <person name="Grigoriev I.V."/>
            <person name="Martin F.M."/>
        </authorList>
    </citation>
    <scope>NUCLEOTIDE SEQUENCE [LARGE SCALE GENOMIC DNA]</scope>
    <source>
        <strain evidence="10 11">CBS 459.81</strain>
    </source>
</reference>
<keyword evidence="5" id="KW-0521">NADP</keyword>
<evidence type="ECO:0000259" key="9">
    <source>
        <dbReference type="Pfam" id="PF07992"/>
    </source>
</evidence>
<dbReference type="OrthoDB" id="66881at2759"/>
<dbReference type="InterPro" id="IPR050775">
    <property type="entry name" value="FAD-binding_Monooxygenases"/>
</dbReference>
<protein>
    <submittedName>
        <fullName evidence="10">FAD/NAD(P)-binding domain-containing protein</fullName>
    </submittedName>
</protein>
<dbReference type="PANTHER" id="PTHR43098:SF3">
    <property type="entry name" value="L-ORNITHINE N(5)-MONOOXYGENASE-RELATED"/>
    <property type="match status" value="1"/>
</dbReference>
<evidence type="ECO:0000256" key="7">
    <source>
        <dbReference type="ARBA" id="ARBA00023033"/>
    </source>
</evidence>
<sequence>MQRDIGESGGHDGINGAANGVNGSTPDSSGIIQLDVLVVGAGFAGCYLLYQLRRRNFNVKVVEAGTGLGGVWHWSTYPGARVDTTYPIYAYSLPEVYTTWTWTEKFPSSAELRAYFEHVDKQLQLKKDVILNTKVTAAEFNNDTNKWSIHCNDGKIFQASFFVPALGFAAKRYFPDWEGLNTFKGVMHHSSFWPEEGVDVRNKRIGVVGTGATGIQLAQECAKEAGELTLFQRTPNMCCPMVQRPLTVEEQEQDKANYPEIFKERLTHDAGFLHSSRRNLLTFSHTPEQRDAFYEELWRGGGFLFAGNSYGDMMTDDAANLEAYKFWRKKVRARIHDPETADILAPEIPPHAFAGKRVSLEQDFYEQFNKPNIHVVDMKRNPVKRVVENGIITADGKLHELDVIALATGFDAVTGGLKDIQIRGLDGELLADKWSKGTWTYLGMATAGYPNLLFTYGPQAPGALSNGPSSIEPQSDWIVKVLEYMRDNSLKKIDVLKEAEDSWRELVNAQSARVLKHNIDSWWMGANIPGKPREALNYGGGLPLYIKTINDVFNNGLEGFKVQ</sequence>
<comment type="cofactor">
    <cofactor evidence="1">
        <name>FAD</name>
        <dbReference type="ChEBI" id="CHEBI:57692"/>
    </cofactor>
</comment>
<dbReference type="PANTHER" id="PTHR43098">
    <property type="entry name" value="L-ORNITHINE N(5)-MONOOXYGENASE-RELATED"/>
    <property type="match status" value="1"/>
</dbReference>
<evidence type="ECO:0000256" key="5">
    <source>
        <dbReference type="ARBA" id="ARBA00022857"/>
    </source>
</evidence>
<feature type="compositionally biased region" description="Basic and acidic residues" evidence="8">
    <location>
        <begin position="1"/>
        <end position="10"/>
    </location>
</feature>
<keyword evidence="11" id="KW-1185">Reference proteome</keyword>
<evidence type="ECO:0000256" key="6">
    <source>
        <dbReference type="ARBA" id="ARBA00023002"/>
    </source>
</evidence>
<accession>A0A8E2JAL7</accession>
<proteinExistence type="inferred from homology"/>
<organism evidence="10 11">
    <name type="scientific">Lepidopterella palustris CBS 459.81</name>
    <dbReference type="NCBI Taxonomy" id="1314670"/>
    <lineage>
        <taxon>Eukaryota</taxon>
        <taxon>Fungi</taxon>
        <taxon>Dikarya</taxon>
        <taxon>Ascomycota</taxon>
        <taxon>Pezizomycotina</taxon>
        <taxon>Dothideomycetes</taxon>
        <taxon>Pleosporomycetidae</taxon>
        <taxon>Mytilinidiales</taxon>
        <taxon>Argynnaceae</taxon>
        <taxon>Lepidopterella</taxon>
    </lineage>
</organism>
<dbReference type="AlphaFoldDB" id="A0A8E2JAL7"/>
<evidence type="ECO:0000313" key="10">
    <source>
        <dbReference type="EMBL" id="OCK74929.1"/>
    </source>
</evidence>
<dbReference type="InterPro" id="IPR036188">
    <property type="entry name" value="FAD/NAD-bd_sf"/>
</dbReference>
<dbReference type="Gene3D" id="3.50.50.60">
    <property type="entry name" value="FAD/NAD(P)-binding domain"/>
    <property type="match status" value="2"/>
</dbReference>
<dbReference type="GO" id="GO:0004497">
    <property type="term" value="F:monooxygenase activity"/>
    <property type="evidence" value="ECO:0007669"/>
    <property type="project" value="UniProtKB-KW"/>
</dbReference>
<dbReference type="Pfam" id="PF07992">
    <property type="entry name" value="Pyr_redox_2"/>
    <property type="match status" value="1"/>
</dbReference>
<evidence type="ECO:0000313" key="11">
    <source>
        <dbReference type="Proteomes" id="UP000250266"/>
    </source>
</evidence>
<dbReference type="InterPro" id="IPR023753">
    <property type="entry name" value="FAD/NAD-binding_dom"/>
</dbReference>
<evidence type="ECO:0000256" key="3">
    <source>
        <dbReference type="ARBA" id="ARBA00022630"/>
    </source>
</evidence>
<comment type="similarity">
    <text evidence="2">Belongs to the FAD-binding monooxygenase family.</text>
</comment>
<evidence type="ECO:0000256" key="1">
    <source>
        <dbReference type="ARBA" id="ARBA00001974"/>
    </source>
</evidence>
<evidence type="ECO:0000256" key="2">
    <source>
        <dbReference type="ARBA" id="ARBA00010139"/>
    </source>
</evidence>
<feature type="region of interest" description="Disordered" evidence="8">
    <location>
        <begin position="1"/>
        <end position="20"/>
    </location>
</feature>
<feature type="domain" description="FAD/NAD(P)-binding" evidence="9">
    <location>
        <begin position="35"/>
        <end position="251"/>
    </location>
</feature>
<dbReference type="Proteomes" id="UP000250266">
    <property type="component" value="Unassembled WGS sequence"/>
</dbReference>
<keyword evidence="3" id="KW-0285">Flavoprotein</keyword>
<evidence type="ECO:0000256" key="8">
    <source>
        <dbReference type="SAM" id="MobiDB-lite"/>
    </source>
</evidence>
<dbReference type="EMBL" id="KV745391">
    <property type="protein sequence ID" value="OCK74929.1"/>
    <property type="molecule type" value="Genomic_DNA"/>
</dbReference>
<keyword evidence="4" id="KW-0274">FAD</keyword>